<evidence type="ECO:0000256" key="1">
    <source>
        <dbReference type="SAM" id="MobiDB-lite"/>
    </source>
</evidence>
<feature type="non-terminal residue" evidence="2">
    <location>
        <position position="1"/>
    </location>
</feature>
<dbReference type="EMBL" id="QOKY01000202">
    <property type="protein sequence ID" value="RMZ52802.1"/>
    <property type="molecule type" value="Genomic_DNA"/>
</dbReference>
<gene>
    <name evidence="2" type="ORF">APUTEX25_000921</name>
</gene>
<organism evidence="2 3">
    <name type="scientific">Auxenochlorella protothecoides</name>
    <name type="common">Green microalga</name>
    <name type="synonym">Chlorella protothecoides</name>
    <dbReference type="NCBI Taxonomy" id="3075"/>
    <lineage>
        <taxon>Eukaryota</taxon>
        <taxon>Viridiplantae</taxon>
        <taxon>Chlorophyta</taxon>
        <taxon>core chlorophytes</taxon>
        <taxon>Trebouxiophyceae</taxon>
        <taxon>Chlorellales</taxon>
        <taxon>Chlorellaceae</taxon>
        <taxon>Auxenochlorella</taxon>
    </lineage>
</organism>
<name>A0A3M7KTW5_AUXPR</name>
<sequence length="81" mass="9360">HVCLRRSPSDPQVLWHRLEDGLHGRPACHDRCRVRPRLGQRVPCCQGRDRRGARRRPRGPAGLHARQPRHLLPRPDAHGHV</sequence>
<evidence type="ECO:0000313" key="3">
    <source>
        <dbReference type="Proteomes" id="UP000279271"/>
    </source>
</evidence>
<feature type="region of interest" description="Disordered" evidence="1">
    <location>
        <begin position="43"/>
        <end position="81"/>
    </location>
</feature>
<protein>
    <submittedName>
        <fullName evidence="2">Uncharacterized protein</fullName>
    </submittedName>
</protein>
<dbReference type="AlphaFoldDB" id="A0A3M7KTW5"/>
<accession>A0A3M7KTW5</accession>
<evidence type="ECO:0000313" key="2">
    <source>
        <dbReference type="EMBL" id="RMZ52802.1"/>
    </source>
</evidence>
<dbReference type="Proteomes" id="UP000279271">
    <property type="component" value="Unassembled WGS sequence"/>
</dbReference>
<feature type="non-terminal residue" evidence="2">
    <location>
        <position position="81"/>
    </location>
</feature>
<comment type="caution">
    <text evidence="2">The sequence shown here is derived from an EMBL/GenBank/DDBJ whole genome shotgun (WGS) entry which is preliminary data.</text>
</comment>
<reference evidence="3" key="1">
    <citation type="journal article" date="2018" name="Algal Res.">
        <title>Characterization of plant carbon substrate utilization by Auxenochlorella protothecoides.</title>
        <authorList>
            <person name="Vogler B.W."/>
            <person name="Starkenburg S.R."/>
            <person name="Sudasinghe N."/>
            <person name="Schambach J.Y."/>
            <person name="Rollin J.A."/>
            <person name="Pattathil S."/>
            <person name="Barry A.N."/>
        </authorList>
    </citation>
    <scope>NUCLEOTIDE SEQUENCE [LARGE SCALE GENOMIC DNA]</scope>
    <source>
        <strain evidence="3">UTEX 25</strain>
    </source>
</reference>
<proteinExistence type="predicted"/>